<proteinExistence type="predicted"/>
<protein>
    <submittedName>
        <fullName evidence="2">Uncharacterized protein</fullName>
    </submittedName>
</protein>
<dbReference type="RefSeq" id="WP_262479404.1">
    <property type="nucleotide sequence ID" value="NZ_BOMP01000034.1"/>
</dbReference>
<sequence>MGSAEAAAHAGATAGWACPATELSPAGAAQAGVPAGSRGRAERS</sequence>
<reference evidence="2 3" key="1">
    <citation type="submission" date="2020-08" db="EMBL/GenBank/DDBJ databases">
        <title>Sequencing the genomes of 1000 actinobacteria strains.</title>
        <authorList>
            <person name="Klenk H.-P."/>
        </authorList>
    </citation>
    <scope>NUCLEOTIDE SEQUENCE [LARGE SCALE GENOMIC DNA]</scope>
    <source>
        <strain evidence="2 3">DSM 43150</strain>
    </source>
</reference>
<dbReference type="EMBL" id="JACHNC010000001">
    <property type="protein sequence ID" value="MBB4752933.1"/>
    <property type="molecule type" value="Genomic_DNA"/>
</dbReference>
<organism evidence="2 3">
    <name type="scientific">Actinoplanes lobatus</name>
    <dbReference type="NCBI Taxonomy" id="113568"/>
    <lineage>
        <taxon>Bacteria</taxon>
        <taxon>Bacillati</taxon>
        <taxon>Actinomycetota</taxon>
        <taxon>Actinomycetes</taxon>
        <taxon>Micromonosporales</taxon>
        <taxon>Micromonosporaceae</taxon>
        <taxon>Actinoplanes</taxon>
    </lineage>
</organism>
<dbReference type="Proteomes" id="UP000590511">
    <property type="component" value="Unassembled WGS sequence"/>
</dbReference>
<accession>A0A7W7HLV0</accession>
<comment type="caution">
    <text evidence="2">The sequence shown here is derived from an EMBL/GenBank/DDBJ whole genome shotgun (WGS) entry which is preliminary data.</text>
</comment>
<evidence type="ECO:0000313" key="2">
    <source>
        <dbReference type="EMBL" id="MBB4752933.1"/>
    </source>
</evidence>
<feature type="compositionally biased region" description="Low complexity" evidence="1">
    <location>
        <begin position="25"/>
        <end position="36"/>
    </location>
</feature>
<gene>
    <name evidence="2" type="ORF">BJ964_007094</name>
</gene>
<feature type="region of interest" description="Disordered" evidence="1">
    <location>
        <begin position="25"/>
        <end position="44"/>
    </location>
</feature>
<evidence type="ECO:0000256" key="1">
    <source>
        <dbReference type="SAM" id="MobiDB-lite"/>
    </source>
</evidence>
<evidence type="ECO:0000313" key="3">
    <source>
        <dbReference type="Proteomes" id="UP000590511"/>
    </source>
</evidence>
<name>A0A7W7HLV0_9ACTN</name>
<dbReference type="AlphaFoldDB" id="A0A7W7HLV0"/>